<dbReference type="Gene3D" id="1.25.40.20">
    <property type="entry name" value="Ankyrin repeat-containing domain"/>
    <property type="match status" value="2"/>
</dbReference>
<dbReference type="PROSITE" id="PS50297">
    <property type="entry name" value="ANK_REP_REGION"/>
    <property type="match status" value="2"/>
</dbReference>
<evidence type="ECO:0000256" key="1">
    <source>
        <dbReference type="ARBA" id="ARBA00022737"/>
    </source>
</evidence>
<proteinExistence type="predicted"/>
<dbReference type="SUPFAM" id="SSF48403">
    <property type="entry name" value="Ankyrin repeat"/>
    <property type="match status" value="1"/>
</dbReference>
<dbReference type="PANTHER" id="PTHR24171">
    <property type="entry name" value="ANKYRIN REPEAT DOMAIN-CONTAINING PROTEIN 39-RELATED"/>
    <property type="match status" value="1"/>
</dbReference>
<dbReference type="OrthoDB" id="158111at2759"/>
<comment type="caution">
    <text evidence="4">The sequence shown here is derived from an EMBL/GenBank/DDBJ whole genome shotgun (WGS) entry which is preliminary data.</text>
</comment>
<gene>
    <name evidence="4" type="ORF">PHMEG_00032127</name>
</gene>
<evidence type="ECO:0000256" key="2">
    <source>
        <dbReference type="ARBA" id="ARBA00023043"/>
    </source>
</evidence>
<name>A0A225UWQ2_9STRA</name>
<dbReference type="InterPro" id="IPR002110">
    <property type="entry name" value="Ankyrin_rpt"/>
</dbReference>
<sequence length="429" mass="47422">MWSWTITDYVRAGDPYGVLYRLDAGDSIEERRSSNYTPLINAAYYNKCQMIKLLLAKGADIEAVDKSGLSALRTAIYYRNEEAAILLAKRGADANKIAYQQKTALHAAVKDGQLAVVRALLVNGADLTIKSESTGQTAIDYANSEALKNLLAEFVSLQMAIEAESYEAVSVWLKKTLSGRDNADDVLTAYQTVMTAVATAEGYWQTVLQQLVGRLEVDMLYRAAQCGSSTFVDAIDKTVDKPEWTINVSLNSKGWNVLHVAVSHGRMNLVNHLLTNYCCDFTALDFEGNTASDLVSGKEDESSKHIYWILSQHEKKTKFIELSSQIMLREESMKVNIHELPRYMALGIKTCLQAASPSLVNSFSELTSVSPVTIASADSQASKAKLMVPSIKCPPQKNIHPVTSPISWRRRIRSPSKRIFSSSAFLSIL</sequence>
<dbReference type="Pfam" id="PF13606">
    <property type="entry name" value="Ank_3"/>
    <property type="match status" value="1"/>
</dbReference>
<protein>
    <submittedName>
        <fullName evidence="4">Tankyrase-2</fullName>
    </submittedName>
</protein>
<dbReference type="Pfam" id="PF12796">
    <property type="entry name" value="Ank_2"/>
    <property type="match status" value="1"/>
</dbReference>
<dbReference type="Pfam" id="PF00023">
    <property type="entry name" value="Ank"/>
    <property type="match status" value="1"/>
</dbReference>
<reference evidence="5" key="1">
    <citation type="submission" date="2017-03" db="EMBL/GenBank/DDBJ databases">
        <title>Phytopthora megakarya and P. palmivora, two closely related causual agents of cacao black pod achieved similar genome size and gene model numbers by different mechanisms.</title>
        <authorList>
            <person name="Ali S."/>
            <person name="Shao J."/>
            <person name="Larry D.J."/>
            <person name="Kronmiller B."/>
            <person name="Shen D."/>
            <person name="Strem M.D."/>
            <person name="Melnick R.L."/>
            <person name="Guiltinan M.J."/>
            <person name="Tyler B.M."/>
            <person name="Meinhardt L.W."/>
            <person name="Bailey B.A."/>
        </authorList>
    </citation>
    <scope>NUCLEOTIDE SEQUENCE [LARGE SCALE GENOMIC DNA]</scope>
    <source>
        <strain evidence="5">zdho120</strain>
    </source>
</reference>
<dbReference type="InterPro" id="IPR036770">
    <property type="entry name" value="Ankyrin_rpt-contain_sf"/>
</dbReference>
<feature type="repeat" description="ANK" evidence="3">
    <location>
        <begin position="34"/>
        <end position="66"/>
    </location>
</feature>
<dbReference type="SMART" id="SM00248">
    <property type="entry name" value="ANK"/>
    <property type="match status" value="5"/>
</dbReference>
<dbReference type="PANTHER" id="PTHR24171:SF8">
    <property type="entry name" value="BRCA1-ASSOCIATED RING DOMAIN PROTEIN 1"/>
    <property type="match status" value="1"/>
</dbReference>
<dbReference type="Proteomes" id="UP000198211">
    <property type="component" value="Unassembled WGS sequence"/>
</dbReference>
<dbReference type="AlphaFoldDB" id="A0A225UWQ2"/>
<accession>A0A225UWQ2</accession>
<dbReference type="EMBL" id="NBNE01010548">
    <property type="protein sequence ID" value="OWY97361.1"/>
    <property type="molecule type" value="Genomic_DNA"/>
</dbReference>
<keyword evidence="5" id="KW-1185">Reference proteome</keyword>
<keyword evidence="2 3" id="KW-0040">ANK repeat</keyword>
<dbReference type="GO" id="GO:0004842">
    <property type="term" value="F:ubiquitin-protein transferase activity"/>
    <property type="evidence" value="ECO:0007669"/>
    <property type="project" value="TreeGrafter"/>
</dbReference>
<dbReference type="GO" id="GO:0085020">
    <property type="term" value="P:protein K6-linked ubiquitination"/>
    <property type="evidence" value="ECO:0007669"/>
    <property type="project" value="TreeGrafter"/>
</dbReference>
<dbReference type="PROSITE" id="PS50088">
    <property type="entry name" value="ANK_REPEAT"/>
    <property type="match status" value="2"/>
</dbReference>
<evidence type="ECO:0000313" key="5">
    <source>
        <dbReference type="Proteomes" id="UP000198211"/>
    </source>
</evidence>
<organism evidence="4 5">
    <name type="scientific">Phytophthora megakarya</name>
    <dbReference type="NCBI Taxonomy" id="4795"/>
    <lineage>
        <taxon>Eukaryota</taxon>
        <taxon>Sar</taxon>
        <taxon>Stramenopiles</taxon>
        <taxon>Oomycota</taxon>
        <taxon>Peronosporomycetes</taxon>
        <taxon>Peronosporales</taxon>
        <taxon>Peronosporaceae</taxon>
        <taxon>Phytophthora</taxon>
    </lineage>
</organism>
<feature type="repeat" description="ANK" evidence="3">
    <location>
        <begin position="100"/>
        <end position="132"/>
    </location>
</feature>
<evidence type="ECO:0000313" key="4">
    <source>
        <dbReference type="EMBL" id="OWY97361.1"/>
    </source>
</evidence>
<dbReference type="STRING" id="4795.A0A225UWQ2"/>
<evidence type="ECO:0000256" key="3">
    <source>
        <dbReference type="PROSITE-ProRule" id="PRU00023"/>
    </source>
</evidence>
<keyword evidence="1" id="KW-0677">Repeat</keyword>